<dbReference type="Gene3D" id="2.60.120.560">
    <property type="entry name" value="Exo-inulinase, domain 1"/>
    <property type="match status" value="1"/>
</dbReference>
<dbReference type="RefSeq" id="WP_191315965.1">
    <property type="nucleotide sequence ID" value="NZ_BNAW01000051.1"/>
</dbReference>
<evidence type="ECO:0000259" key="3">
    <source>
        <dbReference type="Pfam" id="PF21708"/>
    </source>
</evidence>
<dbReference type="Pfam" id="PF21708">
    <property type="entry name" value="Glyco_hydro_59_C"/>
    <property type="match status" value="1"/>
</dbReference>
<gene>
    <name evidence="4" type="ORF">GCM10017567_73920</name>
</gene>
<dbReference type="PANTHER" id="PTHR15172">
    <property type="entry name" value="GALACTOCEREBROSIDASE"/>
    <property type="match status" value="1"/>
</dbReference>
<dbReference type="Gene3D" id="2.60.120.260">
    <property type="entry name" value="Galactose-binding domain-like"/>
    <property type="match status" value="1"/>
</dbReference>
<proteinExistence type="predicted"/>
<keyword evidence="5" id="KW-1185">Reference proteome</keyword>
<feature type="domain" description="Glycosyl hydrolase family 59 catalytic" evidence="2">
    <location>
        <begin position="3"/>
        <end position="321"/>
    </location>
</feature>
<name>A0ABQ3KP02_9PSEU</name>
<comment type="caution">
    <text evidence="4">The sequence shown here is derived from an EMBL/GenBank/DDBJ whole genome shotgun (WGS) entry which is preliminary data.</text>
</comment>
<dbReference type="SUPFAM" id="SSF51445">
    <property type="entry name" value="(Trans)glycosidases"/>
    <property type="match status" value="1"/>
</dbReference>
<evidence type="ECO:0000313" key="5">
    <source>
        <dbReference type="Proteomes" id="UP000649955"/>
    </source>
</evidence>
<dbReference type="Gene3D" id="2.60.40.1180">
    <property type="entry name" value="Golgi alpha-mannosidase II"/>
    <property type="match status" value="1"/>
</dbReference>
<dbReference type="InterPro" id="IPR001286">
    <property type="entry name" value="Glyco_hydro_59"/>
</dbReference>
<dbReference type="EMBL" id="BNAW01000051">
    <property type="protein sequence ID" value="GHG41596.1"/>
    <property type="molecule type" value="Genomic_DNA"/>
</dbReference>
<dbReference type="Proteomes" id="UP000649955">
    <property type="component" value="Unassembled WGS sequence"/>
</dbReference>
<reference evidence="5" key="1">
    <citation type="journal article" date="2019" name="Int. J. Syst. Evol. Microbiol.">
        <title>The Global Catalogue of Microorganisms (GCM) 10K type strain sequencing project: providing services to taxonomists for standard genome sequencing and annotation.</title>
        <authorList>
            <consortium name="The Broad Institute Genomics Platform"/>
            <consortium name="The Broad Institute Genome Sequencing Center for Infectious Disease"/>
            <person name="Wu L."/>
            <person name="Ma J."/>
        </authorList>
    </citation>
    <scope>NUCLEOTIDE SEQUENCE [LARGE SCALE GENOMIC DNA]</scope>
    <source>
        <strain evidence="5">CGMCC 4.7680</strain>
    </source>
</reference>
<dbReference type="InterPro" id="IPR049161">
    <property type="entry name" value="GH59_cat"/>
</dbReference>
<dbReference type="PANTHER" id="PTHR15172:SF1">
    <property type="entry name" value="GALACTOCEREBROSIDASE"/>
    <property type="match status" value="1"/>
</dbReference>
<accession>A0ABQ3KP02</accession>
<dbReference type="InterPro" id="IPR013780">
    <property type="entry name" value="Glyco_hydro_b"/>
</dbReference>
<organism evidence="4 5">
    <name type="scientific">Amycolatopsis bullii</name>
    <dbReference type="NCBI Taxonomy" id="941987"/>
    <lineage>
        <taxon>Bacteria</taxon>
        <taxon>Bacillati</taxon>
        <taxon>Actinomycetota</taxon>
        <taxon>Actinomycetes</taxon>
        <taxon>Pseudonocardiales</taxon>
        <taxon>Pseudonocardiaceae</taxon>
        <taxon>Amycolatopsis</taxon>
    </lineage>
</organism>
<dbReference type="InterPro" id="IPR017853">
    <property type="entry name" value="GH"/>
</dbReference>
<feature type="domain" description="Glycosyl hydrolase family 59 C-terminal lectin" evidence="3">
    <location>
        <begin position="535"/>
        <end position="714"/>
    </location>
</feature>
<feature type="region of interest" description="Disordered" evidence="1">
    <location>
        <begin position="44"/>
        <end position="67"/>
    </location>
</feature>
<dbReference type="Gene3D" id="3.20.20.80">
    <property type="entry name" value="Glycosidases"/>
    <property type="match status" value="1"/>
</dbReference>
<protein>
    <submittedName>
        <fullName evidence="4">Galactosylceramidase</fullName>
    </submittedName>
</protein>
<evidence type="ECO:0000256" key="1">
    <source>
        <dbReference type="SAM" id="MobiDB-lite"/>
    </source>
</evidence>
<evidence type="ECO:0000313" key="4">
    <source>
        <dbReference type="EMBL" id="GHG41596.1"/>
    </source>
</evidence>
<dbReference type="InterPro" id="IPR049162">
    <property type="entry name" value="GH59_C"/>
</dbReference>
<evidence type="ECO:0000259" key="2">
    <source>
        <dbReference type="Pfam" id="PF02057"/>
    </source>
</evidence>
<dbReference type="Pfam" id="PF02057">
    <property type="entry name" value="Glyco_hydro_59"/>
    <property type="match status" value="1"/>
</dbReference>
<sequence length="850" mass="91567">MLSANSTSELLMDYKAQHPGNYAELLRILFGGPSPVLTNVKIEMGNDRNNSTGPDPATMRTEGEKPNVKRDQGFQLAADAKKVNPALKVSLLRWNAPAWVTDNDKVYTWYKKTILEAYRTYGFMVDYVNPGLNEHPPDLTWSERYASLVRTDAAGFANGAERAQYNRIQVVISDEAGLGSFGGAMVDDAALRNAVAVAGYHYNPDDDSAGNFKRLAQVFDKEVWNSEAQATFGNSAFRPNNNTKDPTVAGTGIGGKNSALEMGNTIIKGFTNSNRTNFIYQPAVGSFYEGGQYGFKELVSARDPWSGWLHYDVGIDILRHFSWFAKTGWENPGNTAGVWRAVPQASHTGAAGTNPVNGRNGTPSYLTLAAPDKRNFSTVFMNDSEYPQAYRISTVNMACAGTPALETWETRAADPGQAFNVNYLKYLGHVTPGSDGGYTVTVKPYSVVTVTTLARHTNPAYRAPLPVEGARTVLDTDTSGSGDHPGDDTLYADGFDYTGKRTPVLGTGGAIVGSEDFVAARGGSESAIPRYTSDRNGAFEAYRPERSSNYVLRQQLDKSVDGLGDAWNGGDPVTRIGDGRWLNYEAAIDVSFEKDALQDGANYAVLGVRQQHGDVGAPYKLKFTFDGGWQLIVDNKPAAGGNVVSGSGGVGIAGFDTTYNAWHKLALKAAGSEVTASLDGVTLARYTDPAPRLPGRVELGSGYYHTRFDNLRVRTLAGFTPYYSELLDNLETTDLNSPPATKLVYSGQWAHESGKSMYTYQRTLSTSQGSGSTLSYTFTGTGLDITGPNDGSAVLETTVDGRIADSSARTTASAEFSQTFSLRGLTYGRHTIQIKVRSGALVVDAVAVAG</sequence>